<gene>
    <name evidence="1" type="ORF">Pcinc_011547</name>
</gene>
<evidence type="ECO:0000313" key="1">
    <source>
        <dbReference type="EMBL" id="KAK3884177.1"/>
    </source>
</evidence>
<accession>A0AAE1G3F2</accession>
<dbReference type="EMBL" id="JAWQEG010000906">
    <property type="protein sequence ID" value="KAK3884177.1"/>
    <property type="molecule type" value="Genomic_DNA"/>
</dbReference>
<dbReference type="AlphaFoldDB" id="A0AAE1G3F2"/>
<comment type="caution">
    <text evidence="1">The sequence shown here is derived from an EMBL/GenBank/DDBJ whole genome shotgun (WGS) entry which is preliminary data.</text>
</comment>
<protein>
    <submittedName>
        <fullName evidence="1">Uncharacterized protein</fullName>
    </submittedName>
</protein>
<proteinExistence type="predicted"/>
<name>A0AAE1G3F2_PETCI</name>
<keyword evidence="2" id="KW-1185">Reference proteome</keyword>
<organism evidence="1 2">
    <name type="scientific">Petrolisthes cinctipes</name>
    <name type="common">Flat porcelain crab</name>
    <dbReference type="NCBI Taxonomy" id="88211"/>
    <lineage>
        <taxon>Eukaryota</taxon>
        <taxon>Metazoa</taxon>
        <taxon>Ecdysozoa</taxon>
        <taxon>Arthropoda</taxon>
        <taxon>Crustacea</taxon>
        <taxon>Multicrustacea</taxon>
        <taxon>Malacostraca</taxon>
        <taxon>Eumalacostraca</taxon>
        <taxon>Eucarida</taxon>
        <taxon>Decapoda</taxon>
        <taxon>Pleocyemata</taxon>
        <taxon>Anomura</taxon>
        <taxon>Galatheoidea</taxon>
        <taxon>Porcellanidae</taxon>
        <taxon>Petrolisthes</taxon>
    </lineage>
</organism>
<reference evidence="1" key="1">
    <citation type="submission" date="2023-10" db="EMBL/GenBank/DDBJ databases">
        <title>Genome assemblies of two species of porcelain crab, Petrolisthes cinctipes and Petrolisthes manimaculis (Anomura: Porcellanidae).</title>
        <authorList>
            <person name="Angst P."/>
        </authorList>
    </citation>
    <scope>NUCLEOTIDE SEQUENCE</scope>
    <source>
        <strain evidence="1">PB745_01</strain>
        <tissue evidence="1">Gill</tissue>
    </source>
</reference>
<dbReference type="Proteomes" id="UP001286313">
    <property type="component" value="Unassembled WGS sequence"/>
</dbReference>
<sequence length="105" mass="11858">MWELHVMLSWSTPPVTLPRLHHHALTTNTPTVTLHPRHHKAHTTTPTVTLHPRHHKAHTTILLLPRPYNPASFTTFLRTRPHLLVQGGSITKAVNNDGVAQALYL</sequence>
<evidence type="ECO:0000313" key="2">
    <source>
        <dbReference type="Proteomes" id="UP001286313"/>
    </source>
</evidence>